<evidence type="ECO:0000313" key="1">
    <source>
        <dbReference type="EMBL" id="MDQ0176092.1"/>
    </source>
</evidence>
<comment type="caution">
    <text evidence="1">The sequence shown here is derived from an EMBL/GenBank/DDBJ whole genome shotgun (WGS) entry which is preliminary data.</text>
</comment>
<dbReference type="RefSeq" id="WP_307228968.1">
    <property type="nucleotide sequence ID" value="NZ_JAUSTT010000010.1"/>
</dbReference>
<proteinExistence type="predicted"/>
<dbReference type="EMBL" id="JAUSTT010000010">
    <property type="protein sequence ID" value="MDQ0176092.1"/>
    <property type="molecule type" value="Genomic_DNA"/>
</dbReference>
<dbReference type="Pfam" id="PF09911">
    <property type="entry name" value="DUF2140"/>
    <property type="match status" value="1"/>
</dbReference>
<dbReference type="InterPro" id="IPR018672">
    <property type="entry name" value="DUF2140"/>
</dbReference>
<sequence>MIKNKWKAAFFLLLAVVIAIIIFVVFLLFSPANKEPLPTTEHDLKEHVAFQVSSNKADLNKIINYYLEKEGLNGPIEYNVYLNDESVVLQGKMKVFTQMIDMEMTFEPEALENGDLVLHQKSISVGKLRLPVSYILKFIRDTYQLPSWVNIQPEDQLVYVSLQDMELKGDMKVRADEFNLKEDDIKFTLMVLTES</sequence>
<organism evidence="1 2">
    <name type="scientific">Bacillus chungangensis</name>
    <dbReference type="NCBI Taxonomy" id="587633"/>
    <lineage>
        <taxon>Bacteria</taxon>
        <taxon>Bacillati</taxon>
        <taxon>Bacillota</taxon>
        <taxon>Bacilli</taxon>
        <taxon>Bacillales</taxon>
        <taxon>Bacillaceae</taxon>
        <taxon>Bacillus</taxon>
    </lineage>
</organism>
<protein>
    <submittedName>
        <fullName evidence="1">Uncharacterized protein YpmS</fullName>
    </submittedName>
</protein>
<evidence type="ECO:0000313" key="2">
    <source>
        <dbReference type="Proteomes" id="UP001223586"/>
    </source>
</evidence>
<name>A0ABT9WS12_9BACI</name>
<reference evidence="1 2" key="1">
    <citation type="submission" date="2023-07" db="EMBL/GenBank/DDBJ databases">
        <title>Genomic Encyclopedia of Type Strains, Phase IV (KMG-IV): sequencing the most valuable type-strain genomes for metagenomic binning, comparative biology and taxonomic classification.</title>
        <authorList>
            <person name="Goeker M."/>
        </authorList>
    </citation>
    <scope>NUCLEOTIDE SEQUENCE [LARGE SCALE GENOMIC DNA]</scope>
    <source>
        <strain evidence="1 2">DSM 23837</strain>
    </source>
</reference>
<accession>A0ABT9WS12</accession>
<gene>
    <name evidence="1" type="ORF">J2S08_001928</name>
</gene>
<dbReference type="Proteomes" id="UP001223586">
    <property type="component" value="Unassembled WGS sequence"/>
</dbReference>
<keyword evidence="2" id="KW-1185">Reference proteome</keyword>